<evidence type="ECO:0000256" key="8">
    <source>
        <dbReference type="ARBA" id="ARBA00022909"/>
    </source>
</evidence>
<dbReference type="CDD" id="cd00483">
    <property type="entry name" value="HPPK"/>
    <property type="match status" value="1"/>
</dbReference>
<dbReference type="SUPFAM" id="SSF55083">
    <property type="entry name" value="6-hydroxymethyl-7,8-dihydropterin pyrophosphokinase, HPPK"/>
    <property type="match status" value="1"/>
</dbReference>
<dbReference type="RefSeq" id="WP_310949540.1">
    <property type="nucleotide sequence ID" value="NZ_JAVLUS010000003.1"/>
</dbReference>
<feature type="domain" description="7,8-dihydro-6-hydroxymethylpterin-pyrophosphokinase" evidence="9">
    <location>
        <begin position="84"/>
        <end position="95"/>
    </location>
</feature>
<evidence type="ECO:0000259" key="9">
    <source>
        <dbReference type="PROSITE" id="PS00794"/>
    </source>
</evidence>
<evidence type="ECO:0000313" key="10">
    <source>
        <dbReference type="EMBL" id="MDS1113068.1"/>
    </source>
</evidence>
<evidence type="ECO:0000256" key="6">
    <source>
        <dbReference type="ARBA" id="ARBA00022777"/>
    </source>
</evidence>
<keyword evidence="6" id="KW-0418">Kinase</keyword>
<keyword evidence="5" id="KW-0547">Nucleotide-binding</keyword>
<dbReference type="Pfam" id="PF01288">
    <property type="entry name" value="HPPK"/>
    <property type="match status" value="1"/>
</dbReference>
<evidence type="ECO:0000313" key="11">
    <source>
        <dbReference type="Proteomes" id="UP001265083"/>
    </source>
</evidence>
<organism evidence="10 11">
    <name type="scientific">Gordonia westfalica</name>
    <dbReference type="NCBI Taxonomy" id="158898"/>
    <lineage>
        <taxon>Bacteria</taxon>
        <taxon>Bacillati</taxon>
        <taxon>Actinomycetota</taxon>
        <taxon>Actinomycetes</taxon>
        <taxon>Mycobacteriales</taxon>
        <taxon>Gordoniaceae</taxon>
        <taxon>Gordonia</taxon>
    </lineage>
</organism>
<dbReference type="PANTHER" id="PTHR43071">
    <property type="entry name" value="2-AMINO-4-HYDROXY-6-HYDROXYMETHYLDIHYDROPTERIDINE PYROPHOSPHOKINASE"/>
    <property type="match status" value="1"/>
</dbReference>
<evidence type="ECO:0000256" key="1">
    <source>
        <dbReference type="ARBA" id="ARBA00000198"/>
    </source>
</evidence>
<accession>A0ABU2GNN6</accession>
<keyword evidence="4 10" id="KW-0808">Transferase</keyword>
<protein>
    <recommendedName>
        <fullName evidence="3">2-amino-4-hydroxy-6-hydroxymethyldihydropteridine diphosphokinase</fullName>
        <ecNumber evidence="3">2.7.6.3</ecNumber>
    </recommendedName>
</protein>
<dbReference type="PANTHER" id="PTHR43071:SF1">
    <property type="entry name" value="2-AMINO-4-HYDROXY-6-HYDROXYMETHYLDIHYDROPTERIDINE PYROPHOSPHOKINASE"/>
    <property type="match status" value="1"/>
</dbReference>
<dbReference type="EMBL" id="JAVLUS010000003">
    <property type="protein sequence ID" value="MDS1113068.1"/>
    <property type="molecule type" value="Genomic_DNA"/>
</dbReference>
<dbReference type="Gene3D" id="3.30.70.560">
    <property type="entry name" value="7,8-Dihydro-6-hydroxymethylpterin-pyrophosphokinase HPPK"/>
    <property type="match status" value="1"/>
</dbReference>
<comment type="caution">
    <text evidence="10">The sequence shown here is derived from an EMBL/GenBank/DDBJ whole genome shotgun (WGS) entry which is preliminary data.</text>
</comment>
<evidence type="ECO:0000256" key="4">
    <source>
        <dbReference type="ARBA" id="ARBA00022679"/>
    </source>
</evidence>
<keyword evidence="8" id="KW-0289">Folate biosynthesis</keyword>
<dbReference type="InterPro" id="IPR000550">
    <property type="entry name" value="Hppk"/>
</dbReference>
<comment type="pathway">
    <text evidence="2">Cofactor biosynthesis; tetrahydrofolate biosynthesis; 2-amino-4-hydroxy-6-hydroxymethyl-7,8-dihydropteridine diphosphate from 7,8-dihydroneopterin triphosphate: step 4/4.</text>
</comment>
<dbReference type="NCBIfam" id="TIGR01498">
    <property type="entry name" value="folK"/>
    <property type="match status" value="1"/>
</dbReference>
<comment type="catalytic activity">
    <reaction evidence="1">
        <text>6-hydroxymethyl-7,8-dihydropterin + ATP = (7,8-dihydropterin-6-yl)methyl diphosphate + AMP + H(+)</text>
        <dbReference type="Rhea" id="RHEA:11412"/>
        <dbReference type="ChEBI" id="CHEBI:15378"/>
        <dbReference type="ChEBI" id="CHEBI:30616"/>
        <dbReference type="ChEBI" id="CHEBI:44841"/>
        <dbReference type="ChEBI" id="CHEBI:72950"/>
        <dbReference type="ChEBI" id="CHEBI:456215"/>
        <dbReference type="EC" id="2.7.6.3"/>
    </reaction>
</comment>
<evidence type="ECO:0000256" key="5">
    <source>
        <dbReference type="ARBA" id="ARBA00022741"/>
    </source>
</evidence>
<dbReference type="EC" id="2.7.6.3" evidence="3"/>
<evidence type="ECO:0000256" key="7">
    <source>
        <dbReference type="ARBA" id="ARBA00022840"/>
    </source>
</evidence>
<gene>
    <name evidence="10" type="primary">folK</name>
    <name evidence="10" type="ORF">RD149_04745</name>
</gene>
<dbReference type="InterPro" id="IPR035907">
    <property type="entry name" value="Hppk_sf"/>
</dbReference>
<dbReference type="Proteomes" id="UP001265083">
    <property type="component" value="Unassembled WGS sequence"/>
</dbReference>
<reference evidence="10 11" key="1">
    <citation type="submission" date="2023-08" db="EMBL/GenBank/DDBJ databases">
        <title>Bioegradation of LLDPE and BLDPE plastic by marine bacteria from coast plastic debris.</title>
        <authorList>
            <person name="Rong Z."/>
        </authorList>
    </citation>
    <scope>NUCLEOTIDE SEQUENCE [LARGE SCALE GENOMIC DNA]</scope>
    <source>
        <strain evidence="10 11">Z-2</strain>
    </source>
</reference>
<proteinExistence type="predicted"/>
<dbReference type="GO" id="GO:0003848">
    <property type="term" value="F:2-amino-4-hydroxy-6-hydroxymethyldihydropteridine diphosphokinase activity"/>
    <property type="evidence" value="ECO:0007669"/>
    <property type="project" value="UniProtKB-EC"/>
</dbReference>
<keyword evidence="11" id="KW-1185">Reference proteome</keyword>
<name>A0ABU2GNN6_9ACTN</name>
<sequence length="177" mass="18807">MSRAVLSAGSNVGDSLGHLRSVVEGFADELVAVSAVYATPPWGGVEQDDFLNVTLVVEGPLSAREWLDRGAGLEQAADRTREVRWGPRTLDVDVISVADAGRVVVDDDPVLTLPHPRAADRAFVLIPWLEIEPDAALWTPEGERPVRELIDALDPAERDAVRAVAWLTGGPAGGGAS</sequence>
<evidence type="ECO:0000256" key="3">
    <source>
        <dbReference type="ARBA" id="ARBA00013253"/>
    </source>
</evidence>
<evidence type="ECO:0000256" key="2">
    <source>
        <dbReference type="ARBA" id="ARBA00005051"/>
    </source>
</evidence>
<keyword evidence="7" id="KW-0067">ATP-binding</keyword>
<dbReference type="PROSITE" id="PS00794">
    <property type="entry name" value="HPPK"/>
    <property type="match status" value="1"/>
</dbReference>